<proteinExistence type="predicted"/>
<name>A0A5P8WEN4_9NOSO</name>
<organism evidence="1 2">
    <name type="scientific">Nostoc sphaeroides CCNUC1</name>
    <dbReference type="NCBI Taxonomy" id="2653204"/>
    <lineage>
        <taxon>Bacteria</taxon>
        <taxon>Bacillati</taxon>
        <taxon>Cyanobacteriota</taxon>
        <taxon>Cyanophyceae</taxon>
        <taxon>Nostocales</taxon>
        <taxon>Nostocaceae</taxon>
        <taxon>Nostoc</taxon>
    </lineage>
</organism>
<keyword evidence="2" id="KW-1185">Reference proteome</keyword>
<accession>A0A5P8WEN4</accession>
<protein>
    <submittedName>
        <fullName evidence="1">Uncharacterized protein</fullName>
    </submittedName>
</protein>
<sequence>MRINFKPSIHSVVGYLSPIEQIFEGKHRQTPASRRNAHLLPDT</sequence>
<dbReference type="EMBL" id="CP045227">
    <property type="protein sequence ID" value="QFS51104.1"/>
    <property type="molecule type" value="Genomic_DNA"/>
</dbReference>
<evidence type="ECO:0000313" key="2">
    <source>
        <dbReference type="Proteomes" id="UP000326678"/>
    </source>
</evidence>
<dbReference type="KEGG" id="nsh:GXM_08598"/>
<gene>
    <name evidence="1" type="ORF">GXM_08598</name>
</gene>
<dbReference type="AlphaFoldDB" id="A0A5P8WEN4"/>
<dbReference type="Proteomes" id="UP000326678">
    <property type="component" value="Chromosome Gxm2"/>
</dbReference>
<evidence type="ECO:0000313" key="1">
    <source>
        <dbReference type="EMBL" id="QFS51104.1"/>
    </source>
</evidence>
<reference evidence="1 2" key="1">
    <citation type="submission" date="2019-10" db="EMBL/GenBank/DDBJ databases">
        <title>Genomic and transcriptomic insights into the perfect genentic adaptation of a filamentous nitrogen-fixing cyanobacterium to rice fields.</title>
        <authorList>
            <person name="Chen Z."/>
        </authorList>
    </citation>
    <scope>NUCLEOTIDE SEQUENCE [LARGE SCALE GENOMIC DNA]</scope>
    <source>
        <strain evidence="1">CCNUC1</strain>
    </source>
</reference>